<evidence type="ECO:0000313" key="4">
    <source>
        <dbReference type="RefSeq" id="XP_029647748.1"/>
    </source>
</evidence>
<dbReference type="InterPro" id="IPR052586">
    <property type="entry name" value="ASCC2"/>
</dbReference>
<dbReference type="InterPro" id="IPR003892">
    <property type="entry name" value="CUE"/>
</dbReference>
<dbReference type="RefSeq" id="XP_029647748.1">
    <property type="nucleotide sequence ID" value="XM_029791888.2"/>
</dbReference>
<organism evidence="3 4">
    <name type="scientific">Octopus sinensis</name>
    <name type="common">East Asian common octopus</name>
    <dbReference type="NCBI Taxonomy" id="2607531"/>
    <lineage>
        <taxon>Eukaryota</taxon>
        <taxon>Metazoa</taxon>
        <taxon>Spiralia</taxon>
        <taxon>Lophotrochozoa</taxon>
        <taxon>Mollusca</taxon>
        <taxon>Cephalopoda</taxon>
        <taxon>Coleoidea</taxon>
        <taxon>Octopodiformes</taxon>
        <taxon>Octopoda</taxon>
        <taxon>Incirrata</taxon>
        <taxon>Octopodidae</taxon>
        <taxon>Octopus</taxon>
    </lineage>
</organism>
<feature type="compositionally biased region" description="Pro residues" evidence="1">
    <location>
        <begin position="527"/>
        <end position="542"/>
    </location>
</feature>
<dbReference type="SMART" id="SM00546">
    <property type="entry name" value="CUE"/>
    <property type="match status" value="1"/>
</dbReference>
<evidence type="ECO:0000259" key="2">
    <source>
        <dbReference type="PROSITE" id="PS51140"/>
    </source>
</evidence>
<feature type="region of interest" description="Disordered" evidence="1">
    <location>
        <begin position="515"/>
        <end position="547"/>
    </location>
</feature>
<name>A0A6P7T9S3_9MOLL</name>
<dbReference type="KEGG" id="osn:115221684"/>
<dbReference type="CDD" id="cd14364">
    <property type="entry name" value="CUE_ASCC2"/>
    <property type="match status" value="1"/>
</dbReference>
<feature type="region of interest" description="Disordered" evidence="1">
    <location>
        <begin position="666"/>
        <end position="787"/>
    </location>
</feature>
<accession>A0A6P7T9S3</accession>
<gene>
    <name evidence="4" type="primary">LOC115221684</name>
</gene>
<proteinExistence type="predicted"/>
<dbReference type="PANTHER" id="PTHR21494">
    <property type="entry name" value="ACTIVATING SIGNAL COINTEGRATOR 1 COMPLEX SUBUNIT 2 ASC-1 COMPLEX SUBUNIT P100"/>
    <property type="match status" value="1"/>
</dbReference>
<dbReference type="PROSITE" id="PS51140">
    <property type="entry name" value="CUE"/>
    <property type="match status" value="1"/>
</dbReference>
<dbReference type="InterPro" id="IPR041800">
    <property type="entry name" value="ASCC2_CUE"/>
</dbReference>
<dbReference type="AlphaFoldDB" id="A0A6P7T9S3"/>
<evidence type="ECO:0000256" key="1">
    <source>
        <dbReference type="SAM" id="MobiDB-lite"/>
    </source>
</evidence>
<evidence type="ECO:0000313" key="3">
    <source>
        <dbReference type="Proteomes" id="UP000515154"/>
    </source>
</evidence>
<dbReference type="InterPro" id="IPR009060">
    <property type="entry name" value="UBA-like_sf"/>
</dbReference>
<dbReference type="Pfam" id="PF02845">
    <property type="entry name" value="CUE"/>
    <property type="match status" value="1"/>
</dbReference>
<feature type="compositionally biased region" description="Low complexity" evidence="1">
    <location>
        <begin position="673"/>
        <end position="682"/>
    </location>
</feature>
<dbReference type="SUPFAM" id="SSF46934">
    <property type="entry name" value="UBA-like"/>
    <property type="match status" value="1"/>
</dbReference>
<feature type="domain" description="CUE" evidence="2">
    <location>
        <begin position="470"/>
        <end position="513"/>
    </location>
</feature>
<feature type="compositionally biased region" description="Basic and acidic residues" evidence="1">
    <location>
        <begin position="726"/>
        <end position="738"/>
    </location>
</feature>
<dbReference type="Proteomes" id="UP000515154">
    <property type="component" value="Linkage group LG18"/>
</dbReference>
<dbReference type="GO" id="GO:0043130">
    <property type="term" value="F:ubiquitin binding"/>
    <property type="evidence" value="ECO:0007669"/>
    <property type="project" value="InterPro"/>
</dbReference>
<feature type="compositionally biased region" description="Basic and acidic residues" evidence="1">
    <location>
        <begin position="687"/>
        <end position="710"/>
    </location>
</feature>
<keyword evidence="3" id="KW-1185">Reference proteome</keyword>
<sequence>MAQAEVLPLDERIVQIANDEGNSDTIPALDSRWMKDVDFVSYQHPPVDLQDVAAYEEWLERTRFINEDLHWLLTQPHDKFWSQVVFDVSLHKLIDSYLESAPRPYDPIYNQLTLDARELQNEVHRRIFLTCVRMATHKESKENFLTPSIFGEIIYKNFIFDIPKLMDLCALYGQGNRQLLSKMVGNIFKQQPKYENDLREVISTVCEVFNGMLTQCGLDESLAPTKLTDQNPQKLNNISSLEFQDIIFYLVDVSYTLSSFIEIYPPARIYFHEANFCLRLATFYDLIVPSLTSALKTKEFEMPSTKLLLKNRLSLAKKQMLSIFYEILNYCCIQPILDKSSTDEKQQLETYIENYLQILALVISERRFIADYEGQYSIQNEISILRQTSAMIDETRLSFLQNAFDSSFSLFGKRNQPKGSKNAGGRCTPEGCVGNSEERLQAIDGKEKSTDNGSKFAQPENLVGACANPELESLICSVKELFPDLHDSFVHACLEEMDFNAEMVINSLLEDNLPPSLDQLDRFQPKEPSPPAPSSPPAPPSSPVHSVLDSRRNIFDYDEFDVFHRDTVDRTKIHKGKQDIAKQVDLNDKTDIRELKATYELYGNVDAATLYDKHLLEANLYEDEYDDTYDDNDAGLSVGDTHTDDLLALRPFTVPRALVNINQAKRNDIAGHNQQDNDSSSSDQDEPSFKKADNFIEDPAKLREQREQRIRSQRGGNRGWSAKEPATTDEKPVYDVKGRSKGQGQNHEVLHNRQWKEKHKGSRANHNRRALADRKRSKGFGLLGPMK</sequence>
<dbReference type="GO" id="GO:0006355">
    <property type="term" value="P:regulation of DNA-templated transcription"/>
    <property type="evidence" value="ECO:0007669"/>
    <property type="project" value="TreeGrafter"/>
</dbReference>
<reference evidence="4" key="1">
    <citation type="submission" date="2025-08" db="UniProtKB">
        <authorList>
            <consortium name="RefSeq"/>
        </authorList>
    </citation>
    <scope>IDENTIFICATION</scope>
</reference>
<feature type="compositionally biased region" description="Basic residues" evidence="1">
    <location>
        <begin position="756"/>
        <end position="769"/>
    </location>
</feature>
<dbReference type="PANTHER" id="PTHR21494:SF0">
    <property type="entry name" value="ACTIVATING SIGNAL COINTEGRATOR 1 COMPLEX SUBUNIT 2"/>
    <property type="match status" value="1"/>
</dbReference>
<protein>
    <submittedName>
        <fullName evidence="4">Activating signal cointegrator 1 complex subunit 2 isoform X1</fullName>
    </submittedName>
</protein>
<dbReference type="Gene3D" id="1.10.8.10">
    <property type="entry name" value="DNA helicase RuvA subunit, C-terminal domain"/>
    <property type="match status" value="1"/>
</dbReference>